<proteinExistence type="predicted"/>
<name>A0ABD2BJV6_VESMC</name>
<dbReference type="AlphaFoldDB" id="A0ABD2BJV6"/>
<gene>
    <name evidence="1" type="ORF">V1477_014904</name>
</gene>
<organism evidence="1 2">
    <name type="scientific">Vespula maculifrons</name>
    <name type="common">Eastern yellow jacket</name>
    <name type="synonym">Wasp</name>
    <dbReference type="NCBI Taxonomy" id="7453"/>
    <lineage>
        <taxon>Eukaryota</taxon>
        <taxon>Metazoa</taxon>
        <taxon>Ecdysozoa</taxon>
        <taxon>Arthropoda</taxon>
        <taxon>Hexapoda</taxon>
        <taxon>Insecta</taxon>
        <taxon>Pterygota</taxon>
        <taxon>Neoptera</taxon>
        <taxon>Endopterygota</taxon>
        <taxon>Hymenoptera</taxon>
        <taxon>Apocrita</taxon>
        <taxon>Aculeata</taxon>
        <taxon>Vespoidea</taxon>
        <taxon>Vespidae</taxon>
        <taxon>Vespinae</taxon>
        <taxon>Vespula</taxon>
    </lineage>
</organism>
<keyword evidence="2" id="KW-1185">Reference proteome</keyword>
<dbReference type="EMBL" id="JAYRBN010000075">
    <property type="protein sequence ID" value="KAL2732663.1"/>
    <property type="molecule type" value="Genomic_DNA"/>
</dbReference>
<sequence>MIPQSTSFVIGVDGDGTHYGVFRNVTDDRTVHYQKVYQTPPSGRTPPPTCAEVSSPLSCFSPVITRVIFFGVVRLGLPRGITNLSVTLYCLTPLKYYWKIS</sequence>
<protein>
    <submittedName>
        <fullName evidence="1">Uncharacterized protein</fullName>
    </submittedName>
</protein>
<reference evidence="1 2" key="1">
    <citation type="journal article" date="2024" name="Ann. Entomol. Soc. Am.">
        <title>Genomic analyses of the southern and eastern yellowjacket wasps (Hymenoptera: Vespidae) reveal evolutionary signatures of social life.</title>
        <authorList>
            <person name="Catto M.A."/>
            <person name="Caine P.B."/>
            <person name="Orr S.E."/>
            <person name="Hunt B.G."/>
            <person name="Goodisman M.A.D."/>
        </authorList>
    </citation>
    <scope>NUCLEOTIDE SEQUENCE [LARGE SCALE GENOMIC DNA]</scope>
    <source>
        <strain evidence="1">232</strain>
        <tissue evidence="1">Head and thorax</tissue>
    </source>
</reference>
<comment type="caution">
    <text evidence="1">The sequence shown here is derived from an EMBL/GenBank/DDBJ whole genome shotgun (WGS) entry which is preliminary data.</text>
</comment>
<evidence type="ECO:0000313" key="2">
    <source>
        <dbReference type="Proteomes" id="UP001607303"/>
    </source>
</evidence>
<accession>A0ABD2BJV6</accession>
<dbReference type="Proteomes" id="UP001607303">
    <property type="component" value="Unassembled WGS sequence"/>
</dbReference>
<evidence type="ECO:0000313" key="1">
    <source>
        <dbReference type="EMBL" id="KAL2732663.1"/>
    </source>
</evidence>